<feature type="compositionally biased region" description="Basic and acidic residues" evidence="1">
    <location>
        <begin position="10"/>
        <end position="20"/>
    </location>
</feature>
<keyword evidence="3" id="KW-1185">Reference proteome</keyword>
<evidence type="ECO:0000313" key="3">
    <source>
        <dbReference type="Proteomes" id="UP000596742"/>
    </source>
</evidence>
<sequence>GDTPYQLAAKENRQDSTGKRKEKKEIMDYLKALKKNTDLLSDKEFKGLLMSGAYRCFWNRIFLTGPFGVGKTSLAKILVGDEAPEERQSTDGTILNATVQSLLRSKEVTATVGAVKSVNDKEDLDTVKQSEETKNQDVVTSIPDAGEVTHSGNMSKPSALKSRENIPQKAFKGRTPSHIVTQNDRGGKMKETKIEENLTGIDMSEEEIIKLVRSQCTLGQYEMVIVPIDLWDFGGQKIYHLTHQLFVTSRGTFLLIFNGSRDIHEDIPEYTELPGCQGQRNTAGNKYL</sequence>
<dbReference type="Proteomes" id="UP000596742">
    <property type="component" value="Unassembled WGS sequence"/>
</dbReference>
<dbReference type="EMBL" id="UYJE01004888">
    <property type="protein sequence ID" value="VDI32185.1"/>
    <property type="molecule type" value="Genomic_DNA"/>
</dbReference>
<feature type="region of interest" description="Disordered" evidence="1">
    <location>
        <begin position="140"/>
        <end position="187"/>
    </location>
</feature>
<organism evidence="2 3">
    <name type="scientific">Mytilus galloprovincialis</name>
    <name type="common">Mediterranean mussel</name>
    <dbReference type="NCBI Taxonomy" id="29158"/>
    <lineage>
        <taxon>Eukaryota</taxon>
        <taxon>Metazoa</taxon>
        <taxon>Spiralia</taxon>
        <taxon>Lophotrochozoa</taxon>
        <taxon>Mollusca</taxon>
        <taxon>Bivalvia</taxon>
        <taxon>Autobranchia</taxon>
        <taxon>Pteriomorphia</taxon>
        <taxon>Mytilida</taxon>
        <taxon>Mytiloidea</taxon>
        <taxon>Mytilidae</taxon>
        <taxon>Mytilinae</taxon>
        <taxon>Mytilus</taxon>
    </lineage>
</organism>
<feature type="region of interest" description="Disordered" evidence="1">
    <location>
        <begin position="1"/>
        <end position="20"/>
    </location>
</feature>
<dbReference type="Gene3D" id="3.30.70.1390">
    <property type="entry name" value="ROC domain from the Parkinson's disease-associated leucine-rich repeat kinase 2"/>
    <property type="match status" value="1"/>
</dbReference>
<dbReference type="SUPFAM" id="SSF52540">
    <property type="entry name" value="P-loop containing nucleoside triphosphate hydrolases"/>
    <property type="match status" value="1"/>
</dbReference>
<accession>A0A8B6ECU4</accession>
<evidence type="ECO:0000256" key="1">
    <source>
        <dbReference type="SAM" id="MobiDB-lite"/>
    </source>
</evidence>
<dbReference type="Gene3D" id="3.40.50.300">
    <property type="entry name" value="P-loop containing nucleotide triphosphate hydrolases"/>
    <property type="match status" value="1"/>
</dbReference>
<feature type="non-terminal residue" evidence="2">
    <location>
        <position position="288"/>
    </location>
</feature>
<gene>
    <name evidence="2" type="ORF">MGAL_10B064381</name>
</gene>
<comment type="caution">
    <text evidence="2">The sequence shown here is derived from an EMBL/GenBank/DDBJ whole genome shotgun (WGS) entry which is preliminary data.</text>
</comment>
<protein>
    <submittedName>
        <fullName evidence="2">Uncharacterized protein</fullName>
    </submittedName>
</protein>
<evidence type="ECO:0000313" key="2">
    <source>
        <dbReference type="EMBL" id="VDI32185.1"/>
    </source>
</evidence>
<dbReference type="InterPro" id="IPR027417">
    <property type="entry name" value="P-loop_NTPase"/>
</dbReference>
<proteinExistence type="predicted"/>
<name>A0A8B6ECU4_MYTGA</name>
<dbReference type="AlphaFoldDB" id="A0A8B6ECU4"/>
<reference evidence="2" key="1">
    <citation type="submission" date="2018-11" db="EMBL/GenBank/DDBJ databases">
        <authorList>
            <person name="Alioto T."/>
            <person name="Alioto T."/>
        </authorList>
    </citation>
    <scope>NUCLEOTIDE SEQUENCE</scope>
</reference>